<feature type="transmembrane region" description="Helical" evidence="8">
    <location>
        <begin position="179"/>
        <end position="199"/>
    </location>
</feature>
<comment type="subcellular location">
    <subcellularLocation>
        <location evidence="1">Cell membrane</location>
        <topology evidence="1">Multi-pass membrane protein</topology>
    </subcellularLocation>
</comment>
<accession>A0ABN1EFW0</accession>
<feature type="transmembrane region" description="Helical" evidence="8">
    <location>
        <begin position="93"/>
        <end position="117"/>
    </location>
</feature>
<evidence type="ECO:0000256" key="6">
    <source>
        <dbReference type="ARBA" id="ARBA00023136"/>
    </source>
</evidence>
<sequence length="507" mass="52396">MGSKGSDSRDPAPAAAVPDPRRWKALAVLAAMQFMLVLDATVVNVALPEMQSELHFSYQGLSWVPNGYVLVAGGFLLLGGRLADIFGRRRMFIVGLVVFGVTSAACGAAVSSSMLVAGRFAQGMGEALAGPAALAMIPLLFPDPRERMKAVGIWGGLGGLGGTLGPVISGLLTDVDWRWIFYINIPVVLIALLLVPRVLPESRMARAEHRIDVAGAVTVTGGSLAIVYGVLNGSSHSWGSWQVLLPLLGGFALLGLMVAAESRSPDPLIPLRFFSNRTRVTSNVLTAALFAVFVSYAFMLTLYMQQILDYSALRTGLAYLPLGIAFGAGVGLNGALMPRLGVKVVLTIGFFGTAAGMFVASFIDSDSAYVGGLLPGLIIVGLFTGVCLPGLINGALHQVTAEDSGLGSGVQTGMQQIGSALGLSILLTSALNYAGDRIGTGVPPAVAQTDGYSLAFLISAAMLAVAAVAVLALLENVTAKPRTALAEAPAGEEPSSGEPSSEEPSKP</sequence>
<keyword evidence="3" id="KW-1003">Cell membrane</keyword>
<dbReference type="CDD" id="cd17321">
    <property type="entry name" value="MFS_MMR_MDR_like"/>
    <property type="match status" value="1"/>
</dbReference>
<evidence type="ECO:0000313" key="11">
    <source>
        <dbReference type="Proteomes" id="UP001501427"/>
    </source>
</evidence>
<proteinExistence type="predicted"/>
<feature type="transmembrane region" description="Helical" evidence="8">
    <location>
        <begin position="211"/>
        <end position="231"/>
    </location>
</feature>
<dbReference type="InterPro" id="IPR036259">
    <property type="entry name" value="MFS_trans_sf"/>
</dbReference>
<dbReference type="Gene3D" id="1.20.1250.20">
    <property type="entry name" value="MFS general substrate transporter like domains"/>
    <property type="match status" value="1"/>
</dbReference>
<evidence type="ECO:0000256" key="3">
    <source>
        <dbReference type="ARBA" id="ARBA00022475"/>
    </source>
</evidence>
<reference evidence="10 11" key="1">
    <citation type="journal article" date="2019" name="Int. J. Syst. Evol. Microbiol.">
        <title>The Global Catalogue of Microorganisms (GCM) 10K type strain sequencing project: providing services to taxonomists for standard genome sequencing and annotation.</title>
        <authorList>
            <consortium name="The Broad Institute Genomics Platform"/>
            <consortium name="The Broad Institute Genome Sequencing Center for Infectious Disease"/>
            <person name="Wu L."/>
            <person name="Ma J."/>
        </authorList>
    </citation>
    <scope>NUCLEOTIDE SEQUENCE [LARGE SCALE GENOMIC DNA]</scope>
    <source>
        <strain evidence="10 11">JCM 10667</strain>
    </source>
</reference>
<dbReference type="PROSITE" id="PS50850">
    <property type="entry name" value="MFS"/>
    <property type="match status" value="1"/>
</dbReference>
<evidence type="ECO:0000256" key="5">
    <source>
        <dbReference type="ARBA" id="ARBA00022989"/>
    </source>
</evidence>
<protein>
    <submittedName>
        <fullName evidence="10">DHA2 family efflux MFS transporter permease subunit</fullName>
    </submittedName>
</protein>
<feature type="transmembrane region" description="Helical" evidence="8">
    <location>
        <begin position="280"/>
        <end position="304"/>
    </location>
</feature>
<dbReference type="PROSITE" id="PS00216">
    <property type="entry name" value="SUGAR_TRANSPORT_1"/>
    <property type="match status" value="1"/>
</dbReference>
<organism evidence="10 11">
    <name type="scientific">Actinomadura livida</name>
    <dbReference type="NCBI Taxonomy" id="79909"/>
    <lineage>
        <taxon>Bacteria</taxon>
        <taxon>Bacillati</taxon>
        <taxon>Actinomycetota</taxon>
        <taxon>Actinomycetes</taxon>
        <taxon>Streptosporangiales</taxon>
        <taxon>Thermomonosporaceae</taxon>
        <taxon>Actinomadura</taxon>
    </lineage>
</organism>
<feature type="domain" description="Major facilitator superfamily (MFS) profile" evidence="9">
    <location>
        <begin position="25"/>
        <end position="478"/>
    </location>
</feature>
<dbReference type="EMBL" id="BAAAHD010000025">
    <property type="protein sequence ID" value="GAA0565836.1"/>
    <property type="molecule type" value="Genomic_DNA"/>
</dbReference>
<dbReference type="Proteomes" id="UP001501427">
    <property type="component" value="Unassembled WGS sequence"/>
</dbReference>
<evidence type="ECO:0000256" key="8">
    <source>
        <dbReference type="SAM" id="Phobius"/>
    </source>
</evidence>
<evidence type="ECO:0000256" key="2">
    <source>
        <dbReference type="ARBA" id="ARBA00022448"/>
    </source>
</evidence>
<gene>
    <name evidence="10" type="ORF">GCM10009546_30140</name>
</gene>
<evidence type="ECO:0000313" key="10">
    <source>
        <dbReference type="EMBL" id="GAA0565836.1"/>
    </source>
</evidence>
<dbReference type="Pfam" id="PF07690">
    <property type="entry name" value="MFS_1"/>
    <property type="match status" value="1"/>
</dbReference>
<dbReference type="InterPro" id="IPR005829">
    <property type="entry name" value="Sugar_transporter_CS"/>
</dbReference>
<feature type="region of interest" description="Disordered" evidence="7">
    <location>
        <begin position="485"/>
        <end position="507"/>
    </location>
</feature>
<name>A0ABN1EFW0_9ACTN</name>
<feature type="transmembrane region" description="Helical" evidence="8">
    <location>
        <begin position="26"/>
        <end position="47"/>
    </location>
</feature>
<feature type="transmembrane region" description="Helical" evidence="8">
    <location>
        <begin position="344"/>
        <end position="363"/>
    </location>
</feature>
<dbReference type="Gene3D" id="1.20.1720.10">
    <property type="entry name" value="Multidrug resistance protein D"/>
    <property type="match status" value="1"/>
</dbReference>
<keyword evidence="6 8" id="KW-0472">Membrane</keyword>
<feature type="transmembrane region" description="Helical" evidence="8">
    <location>
        <begin position="67"/>
        <end position="86"/>
    </location>
</feature>
<dbReference type="PANTHER" id="PTHR42718:SF46">
    <property type="entry name" value="BLR6921 PROTEIN"/>
    <property type="match status" value="1"/>
</dbReference>
<keyword evidence="2" id="KW-0813">Transport</keyword>
<feature type="transmembrane region" description="Helical" evidence="8">
    <location>
        <begin position="243"/>
        <end position="260"/>
    </location>
</feature>
<keyword evidence="11" id="KW-1185">Reference proteome</keyword>
<dbReference type="InterPro" id="IPR011701">
    <property type="entry name" value="MFS"/>
</dbReference>
<feature type="transmembrane region" description="Helical" evidence="8">
    <location>
        <begin position="454"/>
        <end position="474"/>
    </location>
</feature>
<evidence type="ECO:0000256" key="1">
    <source>
        <dbReference type="ARBA" id="ARBA00004651"/>
    </source>
</evidence>
<dbReference type="InterPro" id="IPR020846">
    <property type="entry name" value="MFS_dom"/>
</dbReference>
<dbReference type="PANTHER" id="PTHR42718">
    <property type="entry name" value="MAJOR FACILITATOR SUPERFAMILY MULTIDRUG TRANSPORTER MFSC"/>
    <property type="match status" value="1"/>
</dbReference>
<evidence type="ECO:0000259" key="9">
    <source>
        <dbReference type="PROSITE" id="PS50850"/>
    </source>
</evidence>
<feature type="transmembrane region" description="Helical" evidence="8">
    <location>
        <begin position="316"/>
        <end position="337"/>
    </location>
</feature>
<keyword evidence="4 8" id="KW-0812">Transmembrane</keyword>
<evidence type="ECO:0000256" key="7">
    <source>
        <dbReference type="SAM" id="MobiDB-lite"/>
    </source>
</evidence>
<comment type="caution">
    <text evidence="10">The sequence shown here is derived from an EMBL/GenBank/DDBJ whole genome shotgun (WGS) entry which is preliminary data.</text>
</comment>
<feature type="transmembrane region" description="Helical" evidence="8">
    <location>
        <begin position="369"/>
        <end position="396"/>
    </location>
</feature>
<feature type="compositionally biased region" description="Low complexity" evidence="7">
    <location>
        <begin position="486"/>
        <end position="499"/>
    </location>
</feature>
<dbReference type="SUPFAM" id="SSF103473">
    <property type="entry name" value="MFS general substrate transporter"/>
    <property type="match status" value="1"/>
</dbReference>
<keyword evidence="5 8" id="KW-1133">Transmembrane helix</keyword>
<evidence type="ECO:0000256" key="4">
    <source>
        <dbReference type="ARBA" id="ARBA00022692"/>
    </source>
</evidence>
<feature type="transmembrane region" description="Helical" evidence="8">
    <location>
        <begin position="153"/>
        <end position="173"/>
    </location>
</feature>
<dbReference type="PRINTS" id="PR01036">
    <property type="entry name" value="TCRTETB"/>
</dbReference>